<dbReference type="InterPro" id="IPR013132">
    <property type="entry name" value="PseI/NeuA/B-like_N"/>
</dbReference>
<dbReference type="AlphaFoldDB" id="A0A3A9KEZ1"/>
<dbReference type="GO" id="GO:0016051">
    <property type="term" value="P:carbohydrate biosynthetic process"/>
    <property type="evidence" value="ECO:0007669"/>
    <property type="project" value="InterPro"/>
</dbReference>
<feature type="domain" description="AFP-like" evidence="1">
    <location>
        <begin position="288"/>
        <end position="345"/>
    </location>
</feature>
<dbReference type="PANTHER" id="PTHR42966">
    <property type="entry name" value="N-ACETYLNEURAMINATE SYNTHASE"/>
    <property type="match status" value="1"/>
</dbReference>
<dbReference type="PROSITE" id="PS50844">
    <property type="entry name" value="AFP_LIKE"/>
    <property type="match status" value="1"/>
</dbReference>
<dbReference type="InterPro" id="IPR051690">
    <property type="entry name" value="PseI-like"/>
</dbReference>
<organism evidence="2 3">
    <name type="scientific">Salipaludibacillus neizhouensis</name>
    <dbReference type="NCBI Taxonomy" id="885475"/>
    <lineage>
        <taxon>Bacteria</taxon>
        <taxon>Bacillati</taxon>
        <taxon>Bacillota</taxon>
        <taxon>Bacilli</taxon>
        <taxon>Bacillales</taxon>
        <taxon>Bacillaceae</taxon>
    </lineage>
</organism>
<dbReference type="OrthoDB" id="9814210at2"/>
<keyword evidence="3" id="KW-1185">Reference proteome</keyword>
<dbReference type="Gene3D" id="3.90.1210.10">
    <property type="entry name" value="Antifreeze-like/N-acetylneuraminic acid synthase C-terminal domain"/>
    <property type="match status" value="1"/>
</dbReference>
<dbReference type="Pfam" id="PF08666">
    <property type="entry name" value="SAF"/>
    <property type="match status" value="1"/>
</dbReference>
<dbReference type="EMBL" id="PDOE01000001">
    <property type="protein sequence ID" value="RKL69111.1"/>
    <property type="molecule type" value="Genomic_DNA"/>
</dbReference>
<dbReference type="SUPFAM" id="SSF51569">
    <property type="entry name" value="Aldolase"/>
    <property type="match status" value="1"/>
</dbReference>
<evidence type="ECO:0000313" key="2">
    <source>
        <dbReference type="EMBL" id="RKL69111.1"/>
    </source>
</evidence>
<gene>
    <name evidence="2" type="primary">neuB</name>
    <name evidence="2" type="ORF">CR203_03475</name>
</gene>
<dbReference type="Proteomes" id="UP000281498">
    <property type="component" value="Unassembled WGS sequence"/>
</dbReference>
<evidence type="ECO:0000313" key="3">
    <source>
        <dbReference type="Proteomes" id="UP000281498"/>
    </source>
</evidence>
<dbReference type="NCBIfam" id="TIGR03569">
    <property type="entry name" value="NeuB_NnaB"/>
    <property type="match status" value="1"/>
</dbReference>
<dbReference type="CDD" id="cd11615">
    <property type="entry name" value="SAF_NeuB_like"/>
    <property type="match status" value="1"/>
</dbReference>
<dbReference type="SUPFAM" id="SSF51269">
    <property type="entry name" value="AFP III-like domain"/>
    <property type="match status" value="1"/>
</dbReference>
<dbReference type="PANTHER" id="PTHR42966:SF1">
    <property type="entry name" value="SIALIC ACID SYNTHASE"/>
    <property type="match status" value="1"/>
</dbReference>
<dbReference type="Pfam" id="PF03102">
    <property type="entry name" value="NeuB"/>
    <property type="match status" value="1"/>
</dbReference>
<sequence length="345" mass="38732">MPFKIGNIAVTDKGSVYIIAEIGVNHNGSVNMAKQLINAAKKAGADAVKFQTYQTDQLVTPKSKLAIYQKSTNYTSQFDMLKKYQLNRQEFEEVKKFCDDLGITFISTPFDKKSAELLEEMNVVAYKIGSGDLTHYSLLQQLATYNKPIILSTGMATLQDIQDAVQIFPKHTQLALLHCTSAYPAPYNEVHLRVIETFKEHFDCIVGYSDHTLGIEIPYAATSLGYKIIEKHLTLDNTMEGPDHKSSLNTEDFKIMVKGIRQIEAALGSTVKHVTPSELDTKKTVRRGIYLGKEVTKGHRLSEEDLSYLRPATHIEAKQFKNIIGKKIKCDKPIGSPLLWEDLET</sequence>
<accession>A0A3A9KEZ1</accession>
<comment type="caution">
    <text evidence="2">The sequence shown here is derived from an EMBL/GenBank/DDBJ whole genome shotgun (WGS) entry which is preliminary data.</text>
</comment>
<protein>
    <submittedName>
        <fullName evidence="2">N-acetylneuraminate synthase</fullName>
    </submittedName>
</protein>
<dbReference type="SMART" id="SM00858">
    <property type="entry name" value="SAF"/>
    <property type="match status" value="1"/>
</dbReference>
<dbReference type="InterPro" id="IPR057736">
    <property type="entry name" value="SAF_PseI/NeuA/NeuB"/>
</dbReference>
<evidence type="ECO:0000259" key="1">
    <source>
        <dbReference type="PROSITE" id="PS50844"/>
    </source>
</evidence>
<name>A0A3A9KEZ1_9BACI</name>
<dbReference type="GO" id="GO:0047444">
    <property type="term" value="F:N-acylneuraminate-9-phosphate synthase activity"/>
    <property type="evidence" value="ECO:0007669"/>
    <property type="project" value="TreeGrafter"/>
</dbReference>
<dbReference type="InterPro" id="IPR036732">
    <property type="entry name" value="AFP_Neu5c_C_sf"/>
</dbReference>
<reference evidence="2 3" key="1">
    <citation type="submission" date="2017-10" db="EMBL/GenBank/DDBJ databases">
        <title>Bacillus sp. nov., a halophilic bacterium isolated from a Keqin Lake.</title>
        <authorList>
            <person name="Wang H."/>
        </authorList>
    </citation>
    <scope>NUCLEOTIDE SEQUENCE [LARGE SCALE GENOMIC DNA]</scope>
    <source>
        <strain evidence="2 3">KCTC 13187</strain>
    </source>
</reference>
<dbReference type="Gene3D" id="3.20.20.70">
    <property type="entry name" value="Aldolase class I"/>
    <property type="match status" value="1"/>
</dbReference>
<dbReference type="InterPro" id="IPR020007">
    <property type="entry name" value="NeuB/NeuA"/>
</dbReference>
<dbReference type="RefSeq" id="WP_110936250.1">
    <property type="nucleotide sequence ID" value="NZ_KZ614146.1"/>
</dbReference>
<dbReference type="InterPro" id="IPR006190">
    <property type="entry name" value="SAF_AFP_Neu5Ac"/>
</dbReference>
<dbReference type="InterPro" id="IPR013974">
    <property type="entry name" value="SAF"/>
</dbReference>
<proteinExistence type="predicted"/>
<dbReference type="InterPro" id="IPR013785">
    <property type="entry name" value="Aldolase_TIM"/>
</dbReference>